<proteinExistence type="predicted"/>
<keyword evidence="1" id="KW-0812">Transmembrane</keyword>
<keyword evidence="1" id="KW-1133">Transmembrane helix</keyword>
<evidence type="ECO:0000256" key="1">
    <source>
        <dbReference type="SAM" id="Phobius"/>
    </source>
</evidence>
<sequence>MTLINALALLYNIAPQAVETFLTMYTIIFFMLIVDTLLRLFALTFSKKPLWHYRTIIDVFWGGWGQQKSSRVFYRGFLFKLFEYSVLSIFAFLLDAIVIPSTIHILYFQDVFDIIAWICYGYIVLTELFSFKENMKLIRYNNEIINSLPKDVIDRITDVDLNVVKFKLHEKKGKK</sequence>
<dbReference type="EMBL" id="BK016182">
    <property type="protein sequence ID" value="DAG00544.1"/>
    <property type="molecule type" value="Genomic_DNA"/>
</dbReference>
<name>A0A8S5V1B4_9CAUD</name>
<feature type="transmembrane region" description="Helical" evidence="1">
    <location>
        <begin position="114"/>
        <end position="131"/>
    </location>
</feature>
<feature type="transmembrane region" description="Helical" evidence="1">
    <location>
        <begin position="20"/>
        <end position="42"/>
    </location>
</feature>
<protein>
    <submittedName>
        <fullName evidence="2">Holin</fullName>
    </submittedName>
</protein>
<accession>A0A8S5V1B4</accession>
<reference evidence="2" key="1">
    <citation type="journal article" date="2021" name="Proc. Natl. Acad. Sci. U.S.A.">
        <title>A Catalog of Tens of Thousands of Viruses from Human Metagenomes Reveals Hidden Associations with Chronic Diseases.</title>
        <authorList>
            <person name="Tisza M.J."/>
            <person name="Buck C.B."/>
        </authorList>
    </citation>
    <scope>NUCLEOTIDE SEQUENCE</scope>
    <source>
        <strain evidence="2">CtJ2i1</strain>
    </source>
</reference>
<feature type="transmembrane region" description="Helical" evidence="1">
    <location>
        <begin position="81"/>
        <end position="108"/>
    </location>
</feature>
<keyword evidence="1" id="KW-0472">Membrane</keyword>
<evidence type="ECO:0000313" key="2">
    <source>
        <dbReference type="EMBL" id="DAG00544.1"/>
    </source>
</evidence>
<organism evidence="2">
    <name type="scientific">Myoviridae sp. ctJ2i1</name>
    <dbReference type="NCBI Taxonomy" id="2825079"/>
    <lineage>
        <taxon>Viruses</taxon>
        <taxon>Duplodnaviria</taxon>
        <taxon>Heunggongvirae</taxon>
        <taxon>Uroviricota</taxon>
        <taxon>Caudoviricetes</taxon>
    </lineage>
</organism>